<feature type="compositionally biased region" description="Low complexity" evidence="1">
    <location>
        <begin position="111"/>
        <end position="126"/>
    </location>
</feature>
<sequence length="255" mass="27854">MKTDVHQITDAITITFFVISQAIDGRYSEEPTQYSPASHHEGAEPSPHSRATTPLESLPYTTEADQENYPTMMRAEGDYNILFNNTRIDEVPIDESPGTEYLQLGTVHNVSNGSPNGSANSSSGSPRRVAFTHLGSIPSEHPTNIEGSHLTQLTSHISYTGEIDSPPGVNLASTIYPRNTTSYTAGTMPYYGTGSPELSSPSAQLWSNSGLFVAKNIVHNTFVSLLPAFTQMRHSLRSCRKQAFMREAGYPELVV</sequence>
<protein>
    <submittedName>
        <fullName evidence="2">Uncharacterized protein</fullName>
    </submittedName>
</protein>
<keyword evidence="3" id="KW-1185">Reference proteome</keyword>
<evidence type="ECO:0000256" key="1">
    <source>
        <dbReference type="SAM" id="MobiDB-lite"/>
    </source>
</evidence>
<reference evidence="2" key="1">
    <citation type="journal article" date="2023" name="G3 (Bethesda)">
        <title>Whole genome assemblies of Zophobas morio and Tenebrio molitor.</title>
        <authorList>
            <person name="Kaur S."/>
            <person name="Stinson S.A."/>
            <person name="diCenzo G.C."/>
        </authorList>
    </citation>
    <scope>NUCLEOTIDE SEQUENCE</scope>
    <source>
        <strain evidence="2">QUZm001</strain>
    </source>
</reference>
<dbReference type="Proteomes" id="UP001168821">
    <property type="component" value="Unassembled WGS sequence"/>
</dbReference>
<dbReference type="EMBL" id="JALNTZ010000004">
    <property type="protein sequence ID" value="KAJ3655020.1"/>
    <property type="molecule type" value="Genomic_DNA"/>
</dbReference>
<gene>
    <name evidence="2" type="ORF">Zmor_014166</name>
</gene>
<comment type="caution">
    <text evidence="2">The sequence shown here is derived from an EMBL/GenBank/DDBJ whole genome shotgun (WGS) entry which is preliminary data.</text>
</comment>
<proteinExistence type="predicted"/>
<feature type="region of interest" description="Disordered" evidence="1">
    <location>
        <begin position="28"/>
        <end position="60"/>
    </location>
</feature>
<organism evidence="2 3">
    <name type="scientific">Zophobas morio</name>
    <dbReference type="NCBI Taxonomy" id="2755281"/>
    <lineage>
        <taxon>Eukaryota</taxon>
        <taxon>Metazoa</taxon>
        <taxon>Ecdysozoa</taxon>
        <taxon>Arthropoda</taxon>
        <taxon>Hexapoda</taxon>
        <taxon>Insecta</taxon>
        <taxon>Pterygota</taxon>
        <taxon>Neoptera</taxon>
        <taxon>Endopterygota</taxon>
        <taxon>Coleoptera</taxon>
        <taxon>Polyphaga</taxon>
        <taxon>Cucujiformia</taxon>
        <taxon>Tenebrionidae</taxon>
        <taxon>Zophobas</taxon>
    </lineage>
</organism>
<feature type="region of interest" description="Disordered" evidence="1">
    <location>
        <begin position="108"/>
        <end position="129"/>
    </location>
</feature>
<name>A0AA38IES6_9CUCU</name>
<accession>A0AA38IES6</accession>
<dbReference type="AlphaFoldDB" id="A0AA38IES6"/>
<evidence type="ECO:0000313" key="3">
    <source>
        <dbReference type="Proteomes" id="UP001168821"/>
    </source>
</evidence>
<evidence type="ECO:0000313" key="2">
    <source>
        <dbReference type="EMBL" id="KAJ3655020.1"/>
    </source>
</evidence>